<sequence>MMEIQRALTQGATWAVAIGQVPALLELIDEQQIPVDICLTQGTGTVSLRTEPVYCRRCAQSLKLEGPGTSVQIDLDRLAEARAVSRAAGARRRISLQLVAESGTALLTITGPTPGEGHAGQVWQLVMESLLPANVGTRPPQASVGPTPTPAESVPTRQPPYPTRRDARTLPTGHQGLAPEHVAADFRG</sequence>
<accession>L0DTH9</accession>
<dbReference type="Proteomes" id="UP000010809">
    <property type="component" value="Chromosome"/>
</dbReference>
<organism evidence="2 3">
    <name type="scientific">Thioalkalivibrio nitratireducens (strain DSM 14787 / UNIQEM 213 / ALEN2)</name>
    <dbReference type="NCBI Taxonomy" id="1255043"/>
    <lineage>
        <taxon>Bacteria</taxon>
        <taxon>Pseudomonadati</taxon>
        <taxon>Pseudomonadota</taxon>
        <taxon>Gammaproteobacteria</taxon>
        <taxon>Chromatiales</taxon>
        <taxon>Ectothiorhodospiraceae</taxon>
        <taxon>Thioalkalivibrio</taxon>
    </lineage>
</organism>
<feature type="region of interest" description="Disordered" evidence="1">
    <location>
        <begin position="134"/>
        <end position="188"/>
    </location>
</feature>
<dbReference type="InterPro" id="IPR053733">
    <property type="entry name" value="Heme_Transport_Util_sf"/>
</dbReference>
<dbReference type="Gene3D" id="3.40.1570.10">
    <property type="entry name" value="HemS/ChuS/ChuX like domains"/>
    <property type="match status" value="1"/>
</dbReference>
<dbReference type="RefSeq" id="WP_015257458.1">
    <property type="nucleotide sequence ID" value="NC_019902.2"/>
</dbReference>
<keyword evidence="3" id="KW-1185">Reference proteome</keyword>
<gene>
    <name evidence="2" type="ordered locus">TVNIR_0604</name>
</gene>
<name>L0DTH9_THIND</name>
<reference evidence="2" key="1">
    <citation type="submission" date="2015-12" db="EMBL/GenBank/DDBJ databases">
        <authorList>
            <person name="Tikhonova T.V."/>
            <person name="Pavlov A.R."/>
            <person name="Beletsky A.V."/>
            <person name="Mardanov A.V."/>
            <person name="Sorokin D.Y."/>
            <person name="Ravin N.V."/>
            <person name="Popov V.O."/>
        </authorList>
    </citation>
    <scope>NUCLEOTIDE SEQUENCE</scope>
    <source>
        <strain evidence="2">DSM 14787</strain>
    </source>
</reference>
<dbReference type="KEGG" id="tni:TVNIR_0604"/>
<evidence type="ECO:0000313" key="3">
    <source>
        <dbReference type="Proteomes" id="UP000010809"/>
    </source>
</evidence>
<proteinExistence type="predicted"/>
<dbReference type="PATRIC" id="fig|1255043.3.peg.610"/>
<dbReference type="HOGENOM" id="CLU_1440454_0_0_6"/>
<evidence type="ECO:0000256" key="1">
    <source>
        <dbReference type="SAM" id="MobiDB-lite"/>
    </source>
</evidence>
<protein>
    <submittedName>
        <fullName evidence="2">Uncharacterized protein</fullName>
    </submittedName>
</protein>
<dbReference type="EMBL" id="CP003989">
    <property type="protein sequence ID" value="AGA32305.1"/>
    <property type="molecule type" value="Genomic_DNA"/>
</dbReference>
<dbReference type="AlphaFoldDB" id="L0DTH9"/>
<dbReference type="SUPFAM" id="SSF144064">
    <property type="entry name" value="Heme iron utilization protein-like"/>
    <property type="match status" value="1"/>
</dbReference>
<evidence type="ECO:0000313" key="2">
    <source>
        <dbReference type="EMBL" id="AGA32305.1"/>
    </source>
</evidence>